<evidence type="ECO:0000313" key="1">
    <source>
        <dbReference type="EMBL" id="GAI44848.1"/>
    </source>
</evidence>
<protein>
    <submittedName>
        <fullName evidence="1">Uncharacterized protein</fullName>
    </submittedName>
</protein>
<reference evidence="1" key="1">
    <citation type="journal article" date="2014" name="Front. Microbiol.">
        <title>High frequency of phylogenetically diverse reductive dehalogenase-homologous genes in deep subseafloor sedimentary metagenomes.</title>
        <authorList>
            <person name="Kawai M."/>
            <person name="Futagami T."/>
            <person name="Toyoda A."/>
            <person name="Takaki Y."/>
            <person name="Nishi S."/>
            <person name="Hori S."/>
            <person name="Arai W."/>
            <person name="Tsubouchi T."/>
            <person name="Morono Y."/>
            <person name="Uchiyama I."/>
            <person name="Ito T."/>
            <person name="Fujiyama A."/>
            <person name="Inagaki F."/>
            <person name="Takami H."/>
        </authorList>
    </citation>
    <scope>NUCLEOTIDE SEQUENCE</scope>
    <source>
        <strain evidence="1">Expedition CK06-06</strain>
    </source>
</reference>
<dbReference type="EMBL" id="BARV01030772">
    <property type="protein sequence ID" value="GAI44848.1"/>
    <property type="molecule type" value="Genomic_DNA"/>
</dbReference>
<accession>X1NMK8</accession>
<name>X1NMK8_9ZZZZ</name>
<comment type="caution">
    <text evidence="1">The sequence shown here is derived from an EMBL/GenBank/DDBJ whole genome shotgun (WGS) entry which is preliminary data.</text>
</comment>
<dbReference type="AlphaFoldDB" id="X1NMK8"/>
<gene>
    <name evidence="1" type="ORF">S06H3_48818</name>
</gene>
<organism evidence="1">
    <name type="scientific">marine sediment metagenome</name>
    <dbReference type="NCBI Taxonomy" id="412755"/>
    <lineage>
        <taxon>unclassified sequences</taxon>
        <taxon>metagenomes</taxon>
        <taxon>ecological metagenomes</taxon>
    </lineage>
</organism>
<proteinExistence type="predicted"/>
<sequence>MKVYIKKGQDEKKGLFGGHKGMKFSLSCRIELTSSESALIEKYRVWEYSVLSFKDKRGNNITQLFYMHTLNLFVEQVLLQRMSNTPQRFHTPFSFFYAE</sequence>